<keyword evidence="5" id="KW-1185">Reference proteome</keyword>
<dbReference type="GO" id="GO:0097192">
    <property type="term" value="P:extrinsic apoptotic signaling pathway in absence of ligand"/>
    <property type="evidence" value="ECO:0007669"/>
    <property type="project" value="TreeGrafter"/>
</dbReference>
<sequence length="178" mass="20444">MSPARTDLIVDGEFYQRTKFLANYVLKKHHNHTQRTDRIGDKLYELCLDIKYKHDMFFENVGRELGLNQENFDELSKAVMAEVLNGNCNFGRIVSIYAFSLALSDYCIKNNLGDKTESITTNVALSIQEHIEWFNNHGQWDGFLDHFTPQTVEDKVWRGMMITTFGLGAVAGLIYAHS</sequence>
<dbReference type="Gene3D" id="1.10.437.10">
    <property type="entry name" value="Blc2-like"/>
    <property type="match status" value="1"/>
</dbReference>
<dbReference type="GeneID" id="136806888"/>
<dbReference type="GO" id="GO:0005741">
    <property type="term" value="C:mitochondrial outer membrane"/>
    <property type="evidence" value="ECO:0007669"/>
    <property type="project" value="TreeGrafter"/>
</dbReference>
<name>A0A7M5X572_9CNID</name>
<evidence type="ECO:0000256" key="2">
    <source>
        <dbReference type="ARBA" id="ARBA00022703"/>
    </source>
</evidence>
<dbReference type="InterPro" id="IPR036834">
    <property type="entry name" value="Bcl-2-like_sf"/>
</dbReference>
<dbReference type="PROSITE" id="PS50062">
    <property type="entry name" value="BCL2_FAMILY"/>
    <property type="match status" value="1"/>
</dbReference>
<dbReference type="AlphaFoldDB" id="A0A7M5X572"/>
<dbReference type="SMART" id="SM00337">
    <property type="entry name" value="BCL"/>
    <property type="match status" value="1"/>
</dbReference>
<feature type="domain" description="Bcl-2 Bcl-2 homology region 1-3" evidence="3">
    <location>
        <begin position="43"/>
        <end position="140"/>
    </location>
</feature>
<keyword evidence="2" id="KW-0053">Apoptosis</keyword>
<dbReference type="Pfam" id="PF00452">
    <property type="entry name" value="Bcl-2"/>
    <property type="match status" value="1"/>
</dbReference>
<organism evidence="4 5">
    <name type="scientific">Clytia hemisphaerica</name>
    <dbReference type="NCBI Taxonomy" id="252671"/>
    <lineage>
        <taxon>Eukaryota</taxon>
        <taxon>Metazoa</taxon>
        <taxon>Cnidaria</taxon>
        <taxon>Hydrozoa</taxon>
        <taxon>Hydroidolina</taxon>
        <taxon>Leptothecata</taxon>
        <taxon>Obeliida</taxon>
        <taxon>Clytiidae</taxon>
        <taxon>Clytia</taxon>
    </lineage>
</organism>
<evidence type="ECO:0000313" key="5">
    <source>
        <dbReference type="Proteomes" id="UP000594262"/>
    </source>
</evidence>
<dbReference type="GO" id="GO:0008630">
    <property type="term" value="P:intrinsic apoptotic signaling pathway in response to DNA damage"/>
    <property type="evidence" value="ECO:0007669"/>
    <property type="project" value="TreeGrafter"/>
</dbReference>
<dbReference type="GO" id="GO:0051400">
    <property type="term" value="F:BH domain binding"/>
    <property type="evidence" value="ECO:0007669"/>
    <property type="project" value="TreeGrafter"/>
</dbReference>
<dbReference type="GO" id="GO:0042981">
    <property type="term" value="P:regulation of apoptotic process"/>
    <property type="evidence" value="ECO:0007669"/>
    <property type="project" value="InterPro"/>
</dbReference>
<evidence type="ECO:0000259" key="3">
    <source>
        <dbReference type="SMART" id="SM00337"/>
    </source>
</evidence>
<comment type="similarity">
    <text evidence="1">Belongs to the Bcl-2 family.</text>
</comment>
<dbReference type="InterPro" id="IPR026298">
    <property type="entry name" value="Bcl-2_fam"/>
</dbReference>
<evidence type="ECO:0000313" key="4">
    <source>
        <dbReference type="EnsemblMetazoa" id="CLYHEMP017080.1"/>
    </source>
</evidence>
<reference evidence="4" key="1">
    <citation type="submission" date="2021-01" db="UniProtKB">
        <authorList>
            <consortium name="EnsemblMetazoa"/>
        </authorList>
    </citation>
    <scope>IDENTIFICATION</scope>
</reference>
<accession>A0A7M5X572</accession>
<dbReference type="InterPro" id="IPR002475">
    <property type="entry name" value="Bcl2-like"/>
</dbReference>
<protein>
    <recommendedName>
        <fullName evidence="3">Bcl-2 Bcl-2 homology region 1-3 domain-containing protein</fullName>
    </recommendedName>
</protein>
<dbReference type="GO" id="GO:0001836">
    <property type="term" value="P:release of cytochrome c from mitochondria"/>
    <property type="evidence" value="ECO:0007669"/>
    <property type="project" value="TreeGrafter"/>
</dbReference>
<dbReference type="CDD" id="cd06845">
    <property type="entry name" value="Bcl-2_like"/>
    <property type="match status" value="1"/>
</dbReference>
<dbReference type="SUPFAM" id="SSF56854">
    <property type="entry name" value="Bcl-2 inhibitors of programmed cell death"/>
    <property type="match status" value="1"/>
</dbReference>
<dbReference type="RefSeq" id="XP_066919579.1">
    <property type="nucleotide sequence ID" value="XM_067063478.1"/>
</dbReference>
<dbReference type="PANTHER" id="PTHR11256">
    <property type="entry name" value="BCL-2 RELATED"/>
    <property type="match status" value="1"/>
</dbReference>
<evidence type="ECO:0000256" key="1">
    <source>
        <dbReference type="ARBA" id="ARBA00009458"/>
    </source>
</evidence>
<dbReference type="EnsemblMetazoa" id="CLYHEMT017080.1">
    <property type="protein sequence ID" value="CLYHEMP017080.1"/>
    <property type="gene ID" value="CLYHEMG017080"/>
</dbReference>
<dbReference type="InterPro" id="IPR046371">
    <property type="entry name" value="Bcl-2_BH1-3"/>
</dbReference>
<dbReference type="OrthoDB" id="6021377at2759"/>
<proteinExistence type="inferred from homology"/>
<dbReference type="Proteomes" id="UP000594262">
    <property type="component" value="Unplaced"/>
</dbReference>